<dbReference type="AlphaFoldDB" id="A0A6L9XVQ8"/>
<dbReference type="CDD" id="cd04301">
    <property type="entry name" value="NAT_SF"/>
    <property type="match status" value="1"/>
</dbReference>
<gene>
    <name evidence="3" type="ORF">G3T36_05570</name>
</gene>
<feature type="domain" description="N-acetyltransferase" evidence="2">
    <location>
        <begin position="27"/>
        <end position="174"/>
    </location>
</feature>
<dbReference type="PANTHER" id="PTHR43233:SF1">
    <property type="entry name" value="FAMILY N-ACETYLTRANSFERASE, PUTATIVE (AFU_ORTHOLOGUE AFUA_6G03350)-RELATED"/>
    <property type="match status" value="1"/>
</dbReference>
<dbReference type="Gene3D" id="3.40.630.30">
    <property type="match status" value="1"/>
</dbReference>
<dbReference type="Proteomes" id="UP000474967">
    <property type="component" value="Unassembled WGS sequence"/>
</dbReference>
<keyword evidence="3" id="KW-0808">Transferase</keyword>
<evidence type="ECO:0000313" key="3">
    <source>
        <dbReference type="EMBL" id="NEN05335.1"/>
    </source>
</evidence>
<keyword evidence="4" id="KW-1185">Reference proteome</keyword>
<evidence type="ECO:0000256" key="1">
    <source>
        <dbReference type="SAM" id="MobiDB-lite"/>
    </source>
</evidence>
<protein>
    <submittedName>
        <fullName evidence="3">GNAT family N-acetyltransferase</fullName>
    </submittedName>
</protein>
<dbReference type="SUPFAM" id="SSF55729">
    <property type="entry name" value="Acyl-CoA N-acyltransferases (Nat)"/>
    <property type="match status" value="1"/>
</dbReference>
<evidence type="ECO:0000313" key="4">
    <source>
        <dbReference type="Proteomes" id="UP000474967"/>
    </source>
</evidence>
<reference evidence="3 4" key="1">
    <citation type="journal article" date="2014" name="J. Microbiol.">
        <title>Diaminobutyricibacter tongyongensis gen. nov., sp. nov. and Homoserinibacter gongjuensis gen. nov., sp. nov. belong to the family Microbacteriaceae.</title>
        <authorList>
            <person name="Kim S.J."/>
            <person name="Ahn J.H."/>
            <person name="Weon H.Y."/>
            <person name="Hamada M."/>
            <person name="Suzuki K."/>
            <person name="Kwon S.W."/>
        </authorList>
    </citation>
    <scope>NUCLEOTIDE SEQUENCE [LARGE SCALE GENOMIC DNA]</scope>
    <source>
        <strain evidence="3 4">NBRC 108724</strain>
    </source>
</reference>
<dbReference type="GO" id="GO:0016747">
    <property type="term" value="F:acyltransferase activity, transferring groups other than amino-acyl groups"/>
    <property type="evidence" value="ECO:0007669"/>
    <property type="project" value="InterPro"/>
</dbReference>
<dbReference type="PANTHER" id="PTHR43233">
    <property type="entry name" value="FAMILY N-ACETYLTRANSFERASE, PUTATIVE (AFU_ORTHOLOGUE AFUA_6G03350)-RELATED"/>
    <property type="match status" value="1"/>
</dbReference>
<accession>A0A6L9XVQ8</accession>
<dbReference type="EMBL" id="JAAGWY010000001">
    <property type="protein sequence ID" value="NEN05335.1"/>
    <property type="molecule type" value="Genomic_DNA"/>
</dbReference>
<feature type="region of interest" description="Disordered" evidence="1">
    <location>
        <begin position="1"/>
        <end position="27"/>
    </location>
</feature>
<dbReference type="InterPro" id="IPR016181">
    <property type="entry name" value="Acyl_CoA_acyltransferase"/>
</dbReference>
<dbReference type="PROSITE" id="PS51186">
    <property type="entry name" value="GNAT"/>
    <property type="match status" value="1"/>
</dbReference>
<dbReference type="Pfam" id="PF13508">
    <property type="entry name" value="Acetyltransf_7"/>
    <property type="match status" value="1"/>
</dbReference>
<proteinExistence type="predicted"/>
<sequence length="181" mass="20147">MPRSSTTSRSCAASTSPRVSPRRCPPRTTRLWTRSSVGYEADDDPARLDLGVIWTFLSTEAYWHRWRTRADVEKQVGNAWRVVGVYEEESGDQVGFARAISDGVSDAYLADVFVLAAHRGRGLGKLLVSTMIDEGPGRNFRWVLFTADAHGLYRKYGFRAADDKALVRMEPPSPGLHPSTS</sequence>
<dbReference type="InterPro" id="IPR053144">
    <property type="entry name" value="Acetyltransferase_Butenolide"/>
</dbReference>
<dbReference type="InterPro" id="IPR000182">
    <property type="entry name" value="GNAT_dom"/>
</dbReference>
<name>A0A6L9XVQ8_9MICO</name>
<feature type="compositionally biased region" description="Low complexity" evidence="1">
    <location>
        <begin position="1"/>
        <end position="19"/>
    </location>
</feature>
<organism evidence="3 4">
    <name type="scientific">Leifsonia tongyongensis</name>
    <dbReference type="NCBI Taxonomy" id="1268043"/>
    <lineage>
        <taxon>Bacteria</taxon>
        <taxon>Bacillati</taxon>
        <taxon>Actinomycetota</taxon>
        <taxon>Actinomycetes</taxon>
        <taxon>Micrococcales</taxon>
        <taxon>Microbacteriaceae</taxon>
        <taxon>Leifsonia</taxon>
    </lineage>
</organism>
<comment type="caution">
    <text evidence="3">The sequence shown here is derived from an EMBL/GenBank/DDBJ whole genome shotgun (WGS) entry which is preliminary data.</text>
</comment>
<evidence type="ECO:0000259" key="2">
    <source>
        <dbReference type="PROSITE" id="PS51186"/>
    </source>
</evidence>